<evidence type="ECO:0000313" key="5">
    <source>
        <dbReference type="Proteomes" id="UP000279259"/>
    </source>
</evidence>
<dbReference type="SUPFAM" id="SSF55545">
    <property type="entry name" value="beta-N-acetylhexosaminidase-like domain"/>
    <property type="match status" value="1"/>
</dbReference>
<dbReference type="Gene3D" id="2.60.120.1620">
    <property type="match status" value="1"/>
</dbReference>
<keyword evidence="5" id="KW-1185">Reference proteome</keyword>
<gene>
    <name evidence="4" type="ORF">EHS25_005415</name>
</gene>
<dbReference type="PANTHER" id="PTHR37842:SF2">
    <property type="entry name" value="GYLCOSYL HYDROLASE 115 C-TERMINAL DOMAIN-CONTAINING PROTEIN"/>
    <property type="match status" value="1"/>
</dbReference>
<dbReference type="GO" id="GO:0016787">
    <property type="term" value="F:hydrolase activity"/>
    <property type="evidence" value="ECO:0007669"/>
    <property type="project" value="UniProtKB-KW"/>
</dbReference>
<dbReference type="Gene3D" id="3.20.20.520">
    <property type="entry name" value="Glycosyl hydrolase family 115"/>
    <property type="match status" value="1"/>
</dbReference>
<dbReference type="InterPro" id="IPR029018">
    <property type="entry name" value="Hex-like_dom2"/>
</dbReference>
<dbReference type="Pfam" id="PF17829">
    <property type="entry name" value="GH115_C"/>
    <property type="match status" value="1"/>
</dbReference>
<accession>A0A427XY84</accession>
<dbReference type="EMBL" id="RSCD01000023">
    <property type="protein sequence ID" value="RSH83800.1"/>
    <property type="molecule type" value="Genomic_DNA"/>
</dbReference>
<protein>
    <recommendedName>
        <fullName evidence="3">Gylcosyl hydrolase 115 C-terminal domain-containing protein</fullName>
    </recommendedName>
</protein>
<dbReference type="InterPro" id="IPR041437">
    <property type="entry name" value="GH115_C"/>
</dbReference>
<dbReference type="OrthoDB" id="4849794at2759"/>
<dbReference type="STRING" id="1890683.A0A427XY84"/>
<evidence type="ECO:0000259" key="3">
    <source>
        <dbReference type="Pfam" id="PF17829"/>
    </source>
</evidence>
<feature type="domain" description="Gylcosyl hydrolase 115 C-terminal" evidence="3">
    <location>
        <begin position="856"/>
        <end position="1062"/>
    </location>
</feature>
<sequence length="1069" mass="119331">MGRPLARAFARRCVIATAIFAVGALALGEPKVITFPSIDTHTSADDSSQITFSTSSSSSSSSSTDDFLIASTHQHHATALLLDSADDEAIHIAARTFAHDIYRLTGVSPSLYNDSLPHDVKTAIVAGSASSKLISGLHGTDYADDLKGKWESYDVREVKQPGHGLEDSLVVVGSDRRGTIYALYTLSEQMGVSPFHFWSDVPVRSRPAIAFSHGKKLSHGEPTVKYRGVFINDEHPALWSWAAQKWKVKWGEPALLTDMYAPWFEMMLRLKANYFWPAMYASMFDVDGMDTYPGFPEQPLPGPNQVLANAMGVVMGTSHHEPMARNKPEWDRGQQGPWDWTNKDFLTEWWTYGAERAKGKETLFTLGMRGDGDMPLTGASNKLVENITATQQGILRDVYDTDDLSTIPQMWCMYKEVAEYFINGLEVPEDVSILFADDNWGNIMSVLPPGKEHKAGAGIYYHVDYVGMPRAYKWINTINLAKTWDQMSIARAFNTTAIWIVNVGTLKPLELPTEHFLSLAWDLDAWPINSVDTFLSQWASREFGDEVSDEVADIMSKYSMYASRRKAELVNSTTWSLTNYEEAERVLGEWEDLSERAGKVYEGLDEDTKPAFYELVYMLVLGQVNLNKLYIAAERSVLYSQQGRNAANVYARQAVDAFFEDEEITEKFHSLLDRKWDHMWDQTHINWNSWLEPVKDIMPPISFVKPNQPAREGIPIPELGYGVISNIRVTHENSQGSWPGNTAFNCPRGEHCGVPSLLPMDPYGVQSRWIDVGAAGPRSVKWKVESDKWIKVHPSHGHITKDASHDVRLRVSIDWDNVPENKDEVTGQFFLHATDGSNVTIEVPVRKYTVDKDFTGFVQGDGYVAIEAGHLVRNQSKGEYAFQEMKGYGRTRSGVEMFPMTTQNFTVGEGPSIEYDFWTHPIDTESDAGSDAKSDDATVDAEVTIQIGPTLNFLGVNKTIAFAFQLDDSSPTIINPVPTEPLGFASDRPENKPVAIGAVPKDWIDIVKNEIRDVRIPVKLAKSGGKHTIKIYGMTTGIVLERVLVDLGGIRSRGYSYLGPPESAHVTAK</sequence>
<feature type="compositionally biased region" description="Low complexity" evidence="2">
    <location>
        <begin position="45"/>
        <end position="62"/>
    </location>
</feature>
<name>A0A427XY84_9TREE</name>
<dbReference type="PANTHER" id="PTHR37842">
    <property type="match status" value="1"/>
</dbReference>
<evidence type="ECO:0000256" key="2">
    <source>
        <dbReference type="SAM" id="MobiDB-lite"/>
    </source>
</evidence>
<organism evidence="4 5">
    <name type="scientific">Saitozyma podzolica</name>
    <dbReference type="NCBI Taxonomy" id="1890683"/>
    <lineage>
        <taxon>Eukaryota</taxon>
        <taxon>Fungi</taxon>
        <taxon>Dikarya</taxon>
        <taxon>Basidiomycota</taxon>
        <taxon>Agaricomycotina</taxon>
        <taxon>Tremellomycetes</taxon>
        <taxon>Tremellales</taxon>
        <taxon>Trimorphomycetaceae</taxon>
        <taxon>Saitozyma</taxon>
    </lineage>
</organism>
<evidence type="ECO:0000313" key="4">
    <source>
        <dbReference type="EMBL" id="RSH83800.1"/>
    </source>
</evidence>
<dbReference type="InterPro" id="IPR031924">
    <property type="entry name" value="GH115"/>
</dbReference>
<keyword evidence="1" id="KW-0378">Hydrolase</keyword>
<evidence type="ECO:0000256" key="1">
    <source>
        <dbReference type="ARBA" id="ARBA00022801"/>
    </source>
</evidence>
<proteinExistence type="predicted"/>
<dbReference type="Gene3D" id="1.20.58.2150">
    <property type="match status" value="1"/>
</dbReference>
<dbReference type="Gene3D" id="3.30.379.10">
    <property type="entry name" value="Chitobiase/beta-hexosaminidase domain 2-like"/>
    <property type="match status" value="1"/>
</dbReference>
<reference evidence="4 5" key="1">
    <citation type="submission" date="2018-11" db="EMBL/GenBank/DDBJ databases">
        <title>Genome sequence of Saitozyma podzolica DSM 27192.</title>
        <authorList>
            <person name="Aliyu H."/>
            <person name="Gorte O."/>
            <person name="Ochsenreither K."/>
        </authorList>
    </citation>
    <scope>NUCLEOTIDE SEQUENCE [LARGE SCALE GENOMIC DNA]</scope>
    <source>
        <strain evidence="4 5">DSM 27192</strain>
    </source>
</reference>
<dbReference type="Pfam" id="PF15979">
    <property type="entry name" value="Glyco_hydro_115"/>
    <property type="match status" value="1"/>
</dbReference>
<feature type="region of interest" description="Disordered" evidence="2">
    <location>
        <begin position="42"/>
        <end position="62"/>
    </location>
</feature>
<comment type="caution">
    <text evidence="4">The sequence shown here is derived from an EMBL/GenBank/DDBJ whole genome shotgun (WGS) entry which is preliminary data.</text>
</comment>
<dbReference type="Proteomes" id="UP000279259">
    <property type="component" value="Unassembled WGS sequence"/>
</dbReference>
<dbReference type="InterPro" id="IPR042301">
    <property type="entry name" value="GH115_sf"/>
</dbReference>
<dbReference type="AlphaFoldDB" id="A0A427XY84"/>